<dbReference type="InterPro" id="IPR000924">
    <property type="entry name" value="Glu/Gln-tRNA-synth"/>
</dbReference>
<evidence type="ECO:0000256" key="4">
    <source>
        <dbReference type="ARBA" id="ARBA00022833"/>
    </source>
</evidence>
<dbReference type="Pfam" id="PF00749">
    <property type="entry name" value="tRNA-synt_1c"/>
    <property type="match status" value="1"/>
</dbReference>
<proteinExistence type="inferred from homology"/>
<dbReference type="HAMAP" id="MF_01428">
    <property type="entry name" value="Glu_Q_tRNA_synth"/>
    <property type="match status" value="1"/>
</dbReference>
<dbReference type="PANTHER" id="PTHR43311:SF1">
    <property type="entry name" value="GLUTAMYL-Q TRNA(ASP) SYNTHETASE"/>
    <property type="match status" value="1"/>
</dbReference>
<dbReference type="GO" id="GO:0006424">
    <property type="term" value="P:glutamyl-tRNA aminoacylation"/>
    <property type="evidence" value="ECO:0007669"/>
    <property type="project" value="InterPro"/>
</dbReference>
<keyword evidence="6 7" id="KW-0030">Aminoacyl-tRNA synthetase</keyword>
<feature type="binding site" evidence="7">
    <location>
        <position position="109"/>
    </location>
    <ligand>
        <name>Zn(2+)</name>
        <dbReference type="ChEBI" id="CHEBI:29105"/>
    </ligand>
</feature>
<feature type="binding site" evidence="7">
    <location>
        <position position="43"/>
    </location>
    <ligand>
        <name>L-glutamate</name>
        <dbReference type="ChEBI" id="CHEBI:29985"/>
    </ligand>
</feature>
<keyword evidence="3 7" id="KW-0547">Nucleotide-binding</keyword>
<evidence type="ECO:0000256" key="7">
    <source>
        <dbReference type="HAMAP-Rule" id="MF_01428"/>
    </source>
</evidence>
<dbReference type="InterPro" id="IPR020058">
    <property type="entry name" value="Glu/Gln-tRNA-synth_Ib_cat-dom"/>
</dbReference>
<dbReference type="PRINTS" id="PR00987">
    <property type="entry name" value="TRNASYNTHGLU"/>
</dbReference>
<evidence type="ECO:0000256" key="6">
    <source>
        <dbReference type="ARBA" id="ARBA00023146"/>
    </source>
</evidence>
<dbReference type="NCBIfam" id="NF004315">
    <property type="entry name" value="PRK05710.1-4"/>
    <property type="match status" value="1"/>
</dbReference>
<evidence type="ECO:0000256" key="3">
    <source>
        <dbReference type="ARBA" id="ARBA00022741"/>
    </source>
</evidence>
<keyword evidence="5 7" id="KW-0067">ATP-binding</keyword>
<feature type="short sequence motif" description="'KMSKS' region" evidence="7">
    <location>
        <begin position="239"/>
        <end position="243"/>
    </location>
</feature>
<evidence type="ECO:0000256" key="8">
    <source>
        <dbReference type="RuleBase" id="RU363037"/>
    </source>
</evidence>
<keyword evidence="8" id="KW-0648">Protein biosynthesis</keyword>
<sequence>MSFYRGRFAPSPTGRVHLGTARTALVAWLRARSQQGAYVMRVEDIDAPRVVPGAMEAMLDDLRWLGLDWDEGPDVGGALGPYVQSLRLARYEAAFEQLRAGGHLYPCTCTRKEIASIASAPHGEEAIYPGLCREGPTHPERASAWRFRMDDAPTFVDVVRGASRSGMGAGDFVVRRADGVFSYQLAVVVDDRAMEITEVVRGDDLLSSTPRQIALHRALGGEPPAWMHVPLVVGPDGERLGKRHGSTAIAELRARGVRAESIVGWLARSLGMSAPSTIAARELIEGFDVATLSREVVVADVATLFA</sequence>
<keyword evidence="4 7" id="KW-0862">Zinc</keyword>
<accession>A0A0F6VZC6</accession>
<organism evidence="10 11">
    <name type="scientific">Sandaracinus amylolyticus</name>
    <dbReference type="NCBI Taxonomy" id="927083"/>
    <lineage>
        <taxon>Bacteria</taxon>
        <taxon>Pseudomonadati</taxon>
        <taxon>Myxococcota</taxon>
        <taxon>Polyangia</taxon>
        <taxon>Polyangiales</taxon>
        <taxon>Sandaracinaceae</taxon>
        <taxon>Sandaracinus</taxon>
    </lineage>
</organism>
<name>A0A0F6VZC6_9BACT</name>
<dbReference type="SUPFAM" id="SSF52374">
    <property type="entry name" value="Nucleotidylyl transferase"/>
    <property type="match status" value="1"/>
</dbReference>
<dbReference type="EC" id="6.1.1.-" evidence="7"/>
<dbReference type="GO" id="GO:0004818">
    <property type="term" value="F:glutamate-tRNA ligase activity"/>
    <property type="evidence" value="ECO:0007669"/>
    <property type="project" value="TreeGrafter"/>
</dbReference>
<feature type="binding site" evidence="7">
    <location>
        <position position="183"/>
    </location>
    <ligand>
        <name>L-glutamate</name>
        <dbReference type="ChEBI" id="CHEBI:29985"/>
    </ligand>
</feature>
<evidence type="ECO:0000256" key="1">
    <source>
        <dbReference type="ARBA" id="ARBA00022598"/>
    </source>
</evidence>
<protein>
    <recommendedName>
        <fullName evidence="7">Glutamyl-Q tRNA(Asp) synthetase</fullName>
        <shortName evidence="7">Glu-Q-RSs</shortName>
        <ecNumber evidence="7">6.1.1.-</ecNumber>
    </recommendedName>
</protein>
<dbReference type="InterPro" id="IPR049940">
    <property type="entry name" value="GluQ/Sye"/>
</dbReference>
<keyword evidence="11" id="KW-1185">Reference proteome</keyword>
<feature type="binding site" evidence="7">
    <location>
        <position position="242"/>
    </location>
    <ligand>
        <name>ATP</name>
        <dbReference type="ChEBI" id="CHEBI:30616"/>
    </ligand>
</feature>
<evidence type="ECO:0000256" key="5">
    <source>
        <dbReference type="ARBA" id="ARBA00022840"/>
    </source>
</evidence>
<feature type="binding site" evidence="7">
    <location>
        <position position="128"/>
    </location>
    <ligand>
        <name>Zn(2+)</name>
        <dbReference type="ChEBI" id="CHEBI:29105"/>
    </ligand>
</feature>
<dbReference type="PANTHER" id="PTHR43311">
    <property type="entry name" value="GLUTAMATE--TRNA LIGASE"/>
    <property type="match status" value="1"/>
</dbReference>
<evidence type="ECO:0000313" key="10">
    <source>
        <dbReference type="EMBL" id="AKF03321.1"/>
    </source>
</evidence>
<feature type="binding site" evidence="7">
    <location>
        <begin position="7"/>
        <end position="11"/>
    </location>
    <ligand>
        <name>L-glutamate</name>
        <dbReference type="ChEBI" id="CHEBI:29985"/>
    </ligand>
</feature>
<dbReference type="GO" id="GO:0005829">
    <property type="term" value="C:cytosol"/>
    <property type="evidence" value="ECO:0007669"/>
    <property type="project" value="TreeGrafter"/>
</dbReference>
<evidence type="ECO:0000256" key="2">
    <source>
        <dbReference type="ARBA" id="ARBA00022723"/>
    </source>
</evidence>
<dbReference type="GO" id="GO:0006400">
    <property type="term" value="P:tRNA modification"/>
    <property type="evidence" value="ECO:0007669"/>
    <property type="project" value="InterPro"/>
</dbReference>
<dbReference type="KEGG" id="samy:DB32_000470"/>
<dbReference type="AlphaFoldDB" id="A0A0F6VZC6"/>
<dbReference type="EMBL" id="CP011125">
    <property type="protein sequence ID" value="AKF03321.1"/>
    <property type="molecule type" value="Genomic_DNA"/>
</dbReference>
<dbReference type="GO" id="GO:0008270">
    <property type="term" value="F:zinc ion binding"/>
    <property type="evidence" value="ECO:0007669"/>
    <property type="project" value="UniProtKB-UniRule"/>
</dbReference>
<dbReference type="Proteomes" id="UP000034883">
    <property type="component" value="Chromosome"/>
</dbReference>
<dbReference type="InterPro" id="IPR022380">
    <property type="entry name" value="Glu-Q_tRNA(Asp)_Synthase"/>
</dbReference>
<dbReference type="PROSITE" id="PS00178">
    <property type="entry name" value="AA_TRNA_LIGASE_I"/>
    <property type="match status" value="1"/>
</dbReference>
<keyword evidence="2 7" id="KW-0479">Metal-binding</keyword>
<dbReference type="NCBIfam" id="TIGR03838">
    <property type="entry name" value="queuosine_YadB"/>
    <property type="match status" value="1"/>
</dbReference>
<dbReference type="RefSeq" id="WP_053230772.1">
    <property type="nucleotide sequence ID" value="NZ_CP011125.1"/>
</dbReference>
<feature type="binding site" evidence="7">
    <location>
        <position position="201"/>
    </location>
    <ligand>
        <name>L-glutamate</name>
        <dbReference type="ChEBI" id="CHEBI:29985"/>
    </ligand>
</feature>
<gene>
    <name evidence="7" type="primary">gluQ</name>
    <name evidence="10" type="ORF">DB32_000470</name>
</gene>
<evidence type="ECO:0000259" key="9">
    <source>
        <dbReference type="Pfam" id="PF00749"/>
    </source>
</evidence>
<dbReference type="InterPro" id="IPR001412">
    <property type="entry name" value="aa-tRNA-synth_I_CS"/>
</dbReference>
<dbReference type="InterPro" id="IPR014729">
    <property type="entry name" value="Rossmann-like_a/b/a_fold"/>
</dbReference>
<keyword evidence="1 7" id="KW-0436">Ligase</keyword>
<dbReference type="OrthoDB" id="9807503at2"/>
<dbReference type="Gene3D" id="3.40.50.620">
    <property type="entry name" value="HUPs"/>
    <property type="match status" value="1"/>
</dbReference>
<comment type="cofactor">
    <cofactor evidence="7">
        <name>Zn(2+)</name>
        <dbReference type="ChEBI" id="CHEBI:29105"/>
    </cofactor>
    <text evidence="7">Binds 1 zinc ion per subunit.</text>
</comment>
<dbReference type="GO" id="GO:0005524">
    <property type="term" value="F:ATP binding"/>
    <property type="evidence" value="ECO:0007669"/>
    <property type="project" value="UniProtKB-KW"/>
</dbReference>
<feature type="binding site" evidence="7">
    <location>
        <position position="132"/>
    </location>
    <ligand>
        <name>Zn(2+)</name>
        <dbReference type="ChEBI" id="CHEBI:29105"/>
    </ligand>
</feature>
<evidence type="ECO:0000313" key="11">
    <source>
        <dbReference type="Proteomes" id="UP000034883"/>
    </source>
</evidence>
<dbReference type="NCBIfam" id="NF004314">
    <property type="entry name" value="PRK05710.1-3"/>
    <property type="match status" value="1"/>
</dbReference>
<feature type="domain" description="Glutamyl/glutaminyl-tRNA synthetase class Ib catalytic" evidence="9">
    <location>
        <begin position="5"/>
        <end position="299"/>
    </location>
</feature>
<feature type="short sequence motif" description="'HIGH' region" evidence="7">
    <location>
        <begin position="10"/>
        <end position="20"/>
    </location>
</feature>
<feature type="binding site" evidence="7">
    <location>
        <position position="107"/>
    </location>
    <ligand>
        <name>Zn(2+)</name>
        <dbReference type="ChEBI" id="CHEBI:29105"/>
    </ligand>
</feature>
<comment type="function">
    <text evidence="7">Catalyzes the tRNA-independent activation of glutamate in presence of ATP and the subsequent transfer of glutamate onto a tRNA(Asp). Glutamate is transferred on the 2-amino-5-(4,5-dihydroxy-2-cyclopenten-1-yl) moiety of the queuosine in the wobble position of the QUC anticodon.</text>
</comment>
<reference evidence="10 11" key="1">
    <citation type="submission" date="2015-03" db="EMBL/GenBank/DDBJ databases">
        <title>Genome assembly of Sandaracinus amylolyticus DSM 53668.</title>
        <authorList>
            <person name="Sharma G."/>
            <person name="Subramanian S."/>
        </authorList>
    </citation>
    <scope>NUCLEOTIDE SEQUENCE [LARGE SCALE GENOMIC DNA]</scope>
    <source>
        <strain evidence="10 11">DSM 53668</strain>
    </source>
</reference>
<dbReference type="STRING" id="927083.DB32_000470"/>
<comment type="similarity">
    <text evidence="7">Belongs to the class-I aminoacyl-tRNA synthetase family. GluQ subfamily.</text>
</comment>